<accession>A0ABT2A481</accession>
<dbReference type="Proteomes" id="UP001205560">
    <property type="component" value="Unassembled WGS sequence"/>
</dbReference>
<feature type="transmembrane region" description="Helical" evidence="8">
    <location>
        <begin position="40"/>
        <end position="58"/>
    </location>
</feature>
<comment type="similarity">
    <text evidence="2 8">Belongs to the lactate permease family.</text>
</comment>
<comment type="function">
    <text evidence="8">Uptake of L-lactate across the membrane. Can also transport D-lactate and glycolate.</text>
</comment>
<keyword evidence="7 8" id="KW-0472">Membrane</keyword>
<comment type="caution">
    <text evidence="9">The sequence shown here is derived from an EMBL/GenBank/DDBJ whole genome shotgun (WGS) entry which is preliminary data.</text>
</comment>
<feature type="transmembrane region" description="Helical" evidence="8">
    <location>
        <begin position="364"/>
        <end position="381"/>
    </location>
</feature>
<evidence type="ECO:0000256" key="1">
    <source>
        <dbReference type="ARBA" id="ARBA00004651"/>
    </source>
</evidence>
<feature type="transmembrane region" description="Helical" evidence="8">
    <location>
        <begin position="577"/>
        <end position="602"/>
    </location>
</feature>
<evidence type="ECO:0000256" key="5">
    <source>
        <dbReference type="ARBA" id="ARBA00022692"/>
    </source>
</evidence>
<evidence type="ECO:0000256" key="4">
    <source>
        <dbReference type="ARBA" id="ARBA00022475"/>
    </source>
</evidence>
<evidence type="ECO:0000256" key="6">
    <source>
        <dbReference type="ARBA" id="ARBA00022989"/>
    </source>
</evidence>
<keyword evidence="3 8" id="KW-0813">Transport</keyword>
<evidence type="ECO:0000256" key="2">
    <source>
        <dbReference type="ARBA" id="ARBA00010100"/>
    </source>
</evidence>
<feature type="transmembrane region" description="Helical" evidence="8">
    <location>
        <begin position="458"/>
        <end position="477"/>
    </location>
</feature>
<evidence type="ECO:0000256" key="7">
    <source>
        <dbReference type="ARBA" id="ARBA00023136"/>
    </source>
</evidence>
<feature type="transmembrane region" description="Helical" evidence="8">
    <location>
        <begin position="116"/>
        <end position="146"/>
    </location>
</feature>
<keyword evidence="10" id="KW-1185">Reference proteome</keyword>
<protein>
    <recommendedName>
        <fullName evidence="8">L-lactate permease</fullName>
    </recommendedName>
</protein>
<feature type="transmembrane region" description="Helical" evidence="8">
    <location>
        <begin position="425"/>
        <end position="446"/>
    </location>
</feature>
<evidence type="ECO:0000256" key="8">
    <source>
        <dbReference type="RuleBase" id="RU365092"/>
    </source>
</evidence>
<dbReference type="PANTHER" id="PTHR30003">
    <property type="entry name" value="L-LACTATE PERMEASE"/>
    <property type="match status" value="1"/>
</dbReference>
<evidence type="ECO:0000313" key="10">
    <source>
        <dbReference type="Proteomes" id="UP001205560"/>
    </source>
</evidence>
<evidence type="ECO:0000256" key="3">
    <source>
        <dbReference type="ARBA" id="ARBA00022448"/>
    </source>
</evidence>
<feature type="transmembrane region" description="Helical" evidence="8">
    <location>
        <begin position="12"/>
        <end position="33"/>
    </location>
</feature>
<dbReference type="EMBL" id="JANUGX010000006">
    <property type="protein sequence ID" value="MCS0589013.1"/>
    <property type="molecule type" value="Genomic_DNA"/>
</dbReference>
<reference evidence="9 10" key="1">
    <citation type="submission" date="2022-08" db="EMBL/GenBank/DDBJ databases">
        <title>Reclassification of Massilia species as members of the genera Telluria, Duganella, Pseudoduganella, Mokoshia gen. nov. and Zemynaea gen. nov. using orthogonal and non-orthogonal genome-based approaches.</title>
        <authorList>
            <person name="Bowman J.P."/>
        </authorList>
    </citation>
    <scope>NUCLEOTIDE SEQUENCE [LARGE SCALE GENOMIC DNA]</scope>
    <source>
        <strain evidence="9 10">LMG 28164</strain>
    </source>
</reference>
<keyword evidence="8" id="KW-0997">Cell inner membrane</keyword>
<dbReference type="InterPro" id="IPR003804">
    <property type="entry name" value="Lactate_perm"/>
</dbReference>
<comment type="subcellular location">
    <subcellularLocation>
        <location evidence="8">Cell inner membrane</location>
        <topology evidence="8">Multi-pass membrane protein</topology>
    </subcellularLocation>
    <subcellularLocation>
        <location evidence="1">Cell membrane</location>
        <topology evidence="1">Multi-pass membrane protein</topology>
    </subcellularLocation>
</comment>
<dbReference type="Pfam" id="PF02652">
    <property type="entry name" value="Lactate_perm"/>
    <property type="match status" value="2"/>
</dbReference>
<gene>
    <name evidence="9" type="ORF">NX782_07330</name>
</gene>
<evidence type="ECO:0000313" key="9">
    <source>
        <dbReference type="EMBL" id="MCS0589013.1"/>
    </source>
</evidence>
<dbReference type="RefSeq" id="WP_258844779.1">
    <property type="nucleotide sequence ID" value="NZ_JANUGX010000006.1"/>
</dbReference>
<dbReference type="PANTHER" id="PTHR30003:SF0">
    <property type="entry name" value="GLYCOLATE PERMEASE GLCA-RELATED"/>
    <property type="match status" value="1"/>
</dbReference>
<keyword evidence="4" id="KW-1003">Cell membrane</keyword>
<proteinExistence type="inferred from homology"/>
<feature type="transmembrane region" description="Helical" evidence="8">
    <location>
        <begin position="166"/>
        <end position="187"/>
    </location>
</feature>
<feature type="transmembrane region" description="Helical" evidence="8">
    <location>
        <begin position="497"/>
        <end position="515"/>
    </location>
</feature>
<keyword evidence="5 8" id="KW-0812">Transmembrane</keyword>
<feature type="transmembrane region" description="Helical" evidence="8">
    <location>
        <begin position="245"/>
        <end position="264"/>
    </location>
</feature>
<feature type="transmembrane region" description="Helical" evidence="8">
    <location>
        <begin position="199"/>
        <end position="225"/>
    </location>
</feature>
<feature type="transmembrane region" description="Helical" evidence="8">
    <location>
        <begin position="64"/>
        <end position="89"/>
    </location>
</feature>
<keyword evidence="6 8" id="KW-1133">Transmembrane helix</keyword>
<organism evidence="9 10">
    <name type="scientific">Massilia norwichensis</name>
    <dbReference type="NCBI Taxonomy" id="1442366"/>
    <lineage>
        <taxon>Bacteria</taxon>
        <taxon>Pseudomonadati</taxon>
        <taxon>Pseudomonadota</taxon>
        <taxon>Betaproteobacteria</taxon>
        <taxon>Burkholderiales</taxon>
        <taxon>Oxalobacteraceae</taxon>
        <taxon>Telluria group</taxon>
        <taxon>Massilia</taxon>
    </lineage>
</organism>
<name>A0ABT2A481_9BURK</name>
<sequence>MWSQVYNPLGNAVLSTLAAAVPVAVMLVALAFFHIKAHIAALLGLAAALLVAIFAYAMPAPTALAAALYGAANGLLPIGWIILNVIFLYQLTERKGYFKVLQESITGITTDRRLQLLLVAFCFGAFFEGAGGFGTPVAVTGAMLIGLGFAPLAASGLSLIANTAPVAYGALGAPLIALAGVTGLDLLQLSGMVGRQLPFFSLLVPFWLIWAFCGFAGMAAIWPAILVSGVAFAVPQFLISNFHGPWLVDVGGSLISMLCLTLFLRVWKPASIWTDTAGRLKATTGDGAPAGAYAGAGASAGAGAGAGAGADAGAGAYVGVSAGSYAGAGAGGGTYAGAPGGSGGGTPGSAPVVHNHPRSAVLKAWLPWLILSVLVFLWGIPEWKKMLDGLSVFKYDWPALHKVVQKMPPVASKPTAEAAVYTLNWLSATGSGILVAAVISGLVMGYKVRDLFAVYWDTLKIMRFSLLTIAAMLALGYTTRYSGLDSTLGLAFANTGVFYPFFGTLLGWLGVALTGSDTASNVLFGGLQKTSATQLGLDPVLMAAANSSGGVMGKMIDAQSIVVASTATKWYGHEGDILRYVFFHSIALASLVGILVTLQAYVYPFTALVR</sequence>